<organism evidence="2 3">
    <name type="scientific">Mycolicibacterium celeriflavum</name>
    <name type="common">Mycobacterium celeriflavum</name>
    <dbReference type="NCBI Taxonomy" id="1249101"/>
    <lineage>
        <taxon>Bacteria</taxon>
        <taxon>Bacillati</taxon>
        <taxon>Actinomycetota</taxon>
        <taxon>Actinomycetes</taxon>
        <taxon>Mycobacteriales</taxon>
        <taxon>Mycobacteriaceae</taxon>
        <taxon>Mycolicibacterium</taxon>
    </lineage>
</organism>
<feature type="region of interest" description="Disordered" evidence="1">
    <location>
        <begin position="146"/>
        <end position="169"/>
    </location>
</feature>
<sequence length="169" mass="18491">MFDPVGTEEKHGFAAATSDAFDMFQAILRIEMITVQVNGDEMAWACENFFGTEPDVQSAYSIETFAWDQSGDLLIKTYYPIPEHVGTVTRTLTYSTQTAKSMGDPKRIHPELLMNSGLRSTGAGSPASCFLCARSSSLRDAKNCVTRRSPDLRPNPYGDRHTAGDVGIG</sequence>
<keyword evidence="3" id="KW-1185">Reference proteome</keyword>
<accession>A0A7I7RLT5</accession>
<reference evidence="2 3" key="1">
    <citation type="journal article" date="2019" name="Emerg. Microbes Infect.">
        <title>Comprehensive subspecies identification of 175 nontuberculous mycobacteria species based on 7547 genomic profiles.</title>
        <authorList>
            <person name="Matsumoto Y."/>
            <person name="Kinjo T."/>
            <person name="Motooka D."/>
            <person name="Nabeya D."/>
            <person name="Jung N."/>
            <person name="Uechi K."/>
            <person name="Horii T."/>
            <person name="Iida T."/>
            <person name="Fujita J."/>
            <person name="Nakamura S."/>
        </authorList>
    </citation>
    <scope>NUCLEOTIDE SEQUENCE [LARGE SCALE GENOMIC DNA]</scope>
    <source>
        <strain evidence="2 3">JCM 18439</strain>
    </source>
</reference>
<dbReference type="AlphaFoldDB" id="A0A7I7RLT5"/>
<dbReference type="EMBL" id="AP022591">
    <property type="protein sequence ID" value="BBY44879.1"/>
    <property type="molecule type" value="Genomic_DNA"/>
</dbReference>
<gene>
    <name evidence="2" type="ORF">MCEL_31740</name>
</gene>
<evidence type="ECO:0000313" key="2">
    <source>
        <dbReference type="EMBL" id="BBY44879.1"/>
    </source>
</evidence>
<dbReference type="OrthoDB" id="4715423at2"/>
<dbReference type="RefSeq" id="WP_067226616.1">
    <property type="nucleotide sequence ID" value="NZ_AP022591.1"/>
</dbReference>
<evidence type="ECO:0000313" key="3">
    <source>
        <dbReference type="Proteomes" id="UP000466431"/>
    </source>
</evidence>
<dbReference type="Proteomes" id="UP000466431">
    <property type="component" value="Chromosome"/>
</dbReference>
<evidence type="ECO:0000256" key="1">
    <source>
        <dbReference type="SAM" id="MobiDB-lite"/>
    </source>
</evidence>
<name>A0A7I7RLT5_MYCCF</name>
<proteinExistence type="predicted"/>
<protein>
    <submittedName>
        <fullName evidence="2">Uncharacterized protein</fullName>
    </submittedName>
</protein>
<dbReference type="KEGG" id="mcee:MCEL_31740"/>